<evidence type="ECO:0000256" key="1">
    <source>
        <dbReference type="SAM" id="MobiDB-lite"/>
    </source>
</evidence>
<dbReference type="EMBL" id="JAEMHK010000015">
    <property type="protein sequence ID" value="MBJ6802029.1"/>
    <property type="molecule type" value="Genomic_DNA"/>
</dbReference>
<organism evidence="4 5">
    <name type="scientific">Geomonas propionica</name>
    <dbReference type="NCBI Taxonomy" id="2798582"/>
    <lineage>
        <taxon>Bacteria</taxon>
        <taxon>Pseudomonadati</taxon>
        <taxon>Thermodesulfobacteriota</taxon>
        <taxon>Desulfuromonadia</taxon>
        <taxon>Geobacterales</taxon>
        <taxon>Geobacteraceae</taxon>
        <taxon>Geomonas</taxon>
    </lineage>
</organism>
<feature type="region of interest" description="Disordered" evidence="1">
    <location>
        <begin position="66"/>
        <end position="162"/>
    </location>
</feature>
<dbReference type="InterPro" id="IPR025392">
    <property type="entry name" value="DUF4124"/>
</dbReference>
<comment type="caution">
    <text evidence="4">The sequence shown here is derived from an EMBL/GenBank/DDBJ whole genome shotgun (WGS) entry which is preliminary data.</text>
</comment>
<dbReference type="Proteomes" id="UP000641025">
    <property type="component" value="Unassembled WGS sequence"/>
</dbReference>
<name>A0ABS0YVS3_9BACT</name>
<evidence type="ECO:0000313" key="4">
    <source>
        <dbReference type="EMBL" id="MBJ6802029.1"/>
    </source>
</evidence>
<evidence type="ECO:0000256" key="2">
    <source>
        <dbReference type="SAM" id="SignalP"/>
    </source>
</evidence>
<evidence type="ECO:0000313" key="5">
    <source>
        <dbReference type="Proteomes" id="UP000641025"/>
    </source>
</evidence>
<feature type="domain" description="DUF4124" evidence="3">
    <location>
        <begin position="9"/>
        <end position="83"/>
    </location>
</feature>
<feature type="compositionally biased region" description="Low complexity" evidence="1">
    <location>
        <begin position="82"/>
        <end position="135"/>
    </location>
</feature>
<reference evidence="4 5" key="1">
    <citation type="submission" date="2020-12" db="EMBL/GenBank/DDBJ databases">
        <title>Geomonas sp. Red259, isolated from paddy soil.</title>
        <authorList>
            <person name="Xu Z."/>
            <person name="Zhang Z."/>
            <person name="Masuda Y."/>
            <person name="Itoh H."/>
            <person name="Senoo K."/>
        </authorList>
    </citation>
    <scope>NUCLEOTIDE SEQUENCE [LARGE SCALE GENOMIC DNA]</scope>
    <source>
        <strain evidence="4 5">Red259</strain>
    </source>
</reference>
<keyword evidence="2" id="KW-0732">Signal</keyword>
<dbReference type="RefSeq" id="WP_199396507.1">
    <property type="nucleotide sequence ID" value="NZ_JAEMHK010000015.1"/>
</dbReference>
<keyword evidence="5" id="KW-1185">Reference proteome</keyword>
<feature type="signal peptide" evidence="2">
    <location>
        <begin position="1"/>
        <end position="19"/>
    </location>
</feature>
<dbReference type="Pfam" id="PF13511">
    <property type="entry name" value="DUF4124"/>
    <property type="match status" value="1"/>
</dbReference>
<feature type="chain" id="PRO_5046149442" description="DUF4124 domain-containing protein" evidence="2">
    <location>
        <begin position="20"/>
        <end position="162"/>
    </location>
</feature>
<sequence length="162" mass="16890">MKGLLVALMVFMSATAARAEIYTWKDSTGTRFYTNSLNEIPTRFLKKARVLDVATGKLGGLATAQPATPVTAARPPAPTPMTQPLLVSQDPAVQPAAAPEQQAPVQLAAPRAATAPAAAAPPAAAPVVEPARAAQNSTRPAGRLSRKELRAKAWRSNSTGEE</sequence>
<evidence type="ECO:0000259" key="3">
    <source>
        <dbReference type="Pfam" id="PF13511"/>
    </source>
</evidence>
<protein>
    <recommendedName>
        <fullName evidence="3">DUF4124 domain-containing protein</fullName>
    </recommendedName>
</protein>
<accession>A0ABS0YVS3</accession>
<proteinExistence type="predicted"/>
<gene>
    <name evidence="4" type="ORF">JFN90_18020</name>
</gene>